<dbReference type="InterPro" id="IPR047661">
    <property type="entry name" value="IstB"/>
</dbReference>
<dbReference type="NCBIfam" id="NF038214">
    <property type="entry name" value="IS21_help_AAA"/>
    <property type="match status" value="1"/>
</dbReference>
<evidence type="ECO:0000256" key="1">
    <source>
        <dbReference type="ARBA" id="ARBA00008059"/>
    </source>
</evidence>
<evidence type="ECO:0000256" key="2">
    <source>
        <dbReference type="ARBA" id="ARBA00022741"/>
    </source>
</evidence>
<dbReference type="CDD" id="cd00009">
    <property type="entry name" value="AAA"/>
    <property type="match status" value="1"/>
</dbReference>
<dbReference type="InterPro" id="IPR002611">
    <property type="entry name" value="IstB_ATP-bd"/>
</dbReference>
<reference evidence="5" key="1">
    <citation type="journal article" date="2022" name="Environ. Microbiol.">
        <title>Geoalkalibacter halelectricus SAP #1 sp. nov. possessing extracellular electron transfer and mineral#reducing capabilities from a haloalkaline environment.</title>
        <authorList>
            <person name="Yadav S."/>
            <person name="Singh R."/>
            <person name="Sundharam S.S."/>
            <person name="Chaudhary S."/>
            <person name="Krishnamurthi S."/>
            <person name="Patil S.A."/>
        </authorList>
    </citation>
    <scope>NUCLEOTIDE SEQUENCE</scope>
    <source>
        <strain evidence="5">SAP-1</strain>
    </source>
</reference>
<dbReference type="SMART" id="SM00382">
    <property type="entry name" value="AAA"/>
    <property type="match status" value="1"/>
</dbReference>
<dbReference type="SUPFAM" id="SSF52540">
    <property type="entry name" value="P-loop containing nucleoside triphosphate hydrolases"/>
    <property type="match status" value="1"/>
</dbReference>
<proteinExistence type="inferred from homology"/>
<evidence type="ECO:0000259" key="4">
    <source>
        <dbReference type="SMART" id="SM00382"/>
    </source>
</evidence>
<comment type="similarity">
    <text evidence="1">Belongs to the IS21/IS1162 putative ATP-binding protein family.</text>
</comment>
<dbReference type="Gene3D" id="3.40.50.300">
    <property type="entry name" value="P-loop containing nucleotide triphosphate hydrolases"/>
    <property type="match status" value="1"/>
</dbReference>
<protein>
    <submittedName>
        <fullName evidence="5">IS21-like element helper ATPase IstB</fullName>
    </submittedName>
</protein>
<dbReference type="PANTHER" id="PTHR30050:SF4">
    <property type="entry name" value="ATP-BINDING PROTEIN RV3427C IN INSERTION SEQUENCE-RELATED"/>
    <property type="match status" value="1"/>
</dbReference>
<name>A0ABY5ZQH7_9BACT</name>
<organism evidence="5 6">
    <name type="scientific">Geoalkalibacter halelectricus</name>
    <dbReference type="NCBI Taxonomy" id="2847045"/>
    <lineage>
        <taxon>Bacteria</taxon>
        <taxon>Pseudomonadati</taxon>
        <taxon>Thermodesulfobacteriota</taxon>
        <taxon>Desulfuromonadia</taxon>
        <taxon>Desulfuromonadales</taxon>
        <taxon>Geoalkalibacteraceae</taxon>
        <taxon>Geoalkalibacter</taxon>
    </lineage>
</organism>
<dbReference type="InterPro" id="IPR028350">
    <property type="entry name" value="DNAC/IstB-like"/>
</dbReference>
<dbReference type="PIRSF" id="PIRSF003073">
    <property type="entry name" value="DNAC_TnpB_IstB"/>
    <property type="match status" value="1"/>
</dbReference>
<keyword evidence="6" id="KW-1185">Reference proteome</keyword>
<keyword evidence="3" id="KW-0067">ATP-binding</keyword>
<dbReference type="InterPro" id="IPR027417">
    <property type="entry name" value="P-loop_NTPase"/>
</dbReference>
<feature type="domain" description="AAA+ ATPase" evidence="4">
    <location>
        <begin position="99"/>
        <end position="232"/>
    </location>
</feature>
<dbReference type="Pfam" id="PF01695">
    <property type="entry name" value="IstB_IS21"/>
    <property type="match status" value="1"/>
</dbReference>
<accession>A0ABY5ZQH7</accession>
<evidence type="ECO:0000256" key="3">
    <source>
        <dbReference type="ARBA" id="ARBA00022840"/>
    </source>
</evidence>
<dbReference type="EMBL" id="CP092109">
    <property type="protein sequence ID" value="UWZ79476.1"/>
    <property type="molecule type" value="Genomic_DNA"/>
</dbReference>
<evidence type="ECO:0000313" key="6">
    <source>
        <dbReference type="Proteomes" id="UP001060414"/>
    </source>
</evidence>
<dbReference type="Proteomes" id="UP001060414">
    <property type="component" value="Chromosome"/>
</dbReference>
<evidence type="ECO:0000313" key="5">
    <source>
        <dbReference type="EMBL" id="UWZ79476.1"/>
    </source>
</evidence>
<gene>
    <name evidence="5" type="primary">istB</name>
    <name evidence="5" type="ORF">L9S41_17600</name>
</gene>
<dbReference type="InterPro" id="IPR003593">
    <property type="entry name" value="AAA+_ATPase"/>
</dbReference>
<dbReference type="RefSeq" id="WP_260747828.1">
    <property type="nucleotide sequence ID" value="NZ_CP092109.1"/>
</dbReference>
<dbReference type="PANTHER" id="PTHR30050">
    <property type="entry name" value="CHROMOSOMAL REPLICATION INITIATOR PROTEIN DNAA"/>
    <property type="match status" value="1"/>
</dbReference>
<sequence length="246" mass="27377">MMVEMTLGKLHQLKLAGMAEALSEQSQSPLYGELAFEERLGMLVDREMTHRDNRRLTNLLRGAKLRYAGACPEEIDFRTPRGLAKDAILSLTQNGWVKGTQNVIVTGPTGSGKTFIACALANSACRSGYSAHYLRLPRLLQDLHIARADGSYGKLLSRLAKYAILIIDDWGLAKLGDKERRDILEVLEDRHGITSTIVVSQIPTEKWHDTIGDPTIADAVLDRLVHNAHRITMKGESMRKLMSKSK</sequence>
<keyword evidence="2" id="KW-0547">Nucleotide-binding</keyword>